<keyword evidence="1" id="KW-0560">Oxidoreductase</keyword>
<comment type="caution">
    <text evidence="3">The sequence shown here is derived from an EMBL/GenBank/DDBJ whole genome shotgun (WGS) entry which is preliminary data.</text>
</comment>
<protein>
    <submittedName>
        <fullName evidence="3">Oxidoreductase</fullName>
    </submittedName>
</protein>
<evidence type="ECO:0000313" key="4">
    <source>
        <dbReference type="Proteomes" id="UP000642070"/>
    </source>
</evidence>
<keyword evidence="4" id="KW-1185">Reference proteome</keyword>
<dbReference type="InterPro" id="IPR036812">
    <property type="entry name" value="NAD(P)_OxRdtase_dom_sf"/>
</dbReference>
<dbReference type="EMBL" id="BMPI01000011">
    <property type="protein sequence ID" value="GGM25316.1"/>
    <property type="molecule type" value="Genomic_DNA"/>
</dbReference>
<dbReference type="PANTHER" id="PTHR43364:SF5">
    <property type="entry name" value="REDUCTASE"/>
    <property type="match status" value="1"/>
</dbReference>
<dbReference type="RefSeq" id="WP_190250219.1">
    <property type="nucleotide sequence ID" value="NZ_BMPI01000011.1"/>
</dbReference>
<evidence type="ECO:0000259" key="2">
    <source>
        <dbReference type="Pfam" id="PF00248"/>
    </source>
</evidence>
<dbReference type="Proteomes" id="UP000642070">
    <property type="component" value="Unassembled WGS sequence"/>
</dbReference>
<feature type="domain" description="NADP-dependent oxidoreductase" evidence="2">
    <location>
        <begin position="15"/>
        <end position="310"/>
    </location>
</feature>
<dbReference type="InterPro" id="IPR050523">
    <property type="entry name" value="AKR_Detox_Biosynth"/>
</dbReference>
<evidence type="ECO:0000313" key="3">
    <source>
        <dbReference type="EMBL" id="GGM25316.1"/>
    </source>
</evidence>
<dbReference type="InterPro" id="IPR023210">
    <property type="entry name" value="NADP_OxRdtase_dom"/>
</dbReference>
<reference evidence="3" key="1">
    <citation type="journal article" date="2014" name="Int. J. Syst. Evol. Microbiol.">
        <title>Complete genome sequence of Corynebacterium casei LMG S-19264T (=DSM 44701T), isolated from a smear-ripened cheese.</title>
        <authorList>
            <consortium name="US DOE Joint Genome Institute (JGI-PGF)"/>
            <person name="Walter F."/>
            <person name="Albersmeier A."/>
            <person name="Kalinowski J."/>
            <person name="Ruckert C."/>
        </authorList>
    </citation>
    <scope>NUCLEOTIDE SEQUENCE</scope>
    <source>
        <strain evidence="3">JCM 19831</strain>
    </source>
</reference>
<dbReference type="SUPFAM" id="SSF51430">
    <property type="entry name" value="NAD(P)-linked oxidoreductase"/>
    <property type="match status" value="1"/>
</dbReference>
<dbReference type="GO" id="GO:0005829">
    <property type="term" value="C:cytosol"/>
    <property type="evidence" value="ECO:0007669"/>
    <property type="project" value="TreeGrafter"/>
</dbReference>
<sequence>MEYTTLGRTGLAVSRLCLGTMNFGWQLGEADSHAVLDRALDEGINFVDTADMYGARDYEGTSEQYIGSWFARTGRRDEVVLATKVYQPMSDRPTDRGLSARHIVMACEASLRRLRTDRIDLYQMHHVDRSTPWEEIWQAFDVLVQQGKVVYCGSSNFAGWHLAAAQAAADRRGRLGLVSEQLKYSLLTRHVELEVVPAAIELGIGLLPWSPLAQGLLSGALRKEREAAPGRTTTHAAPRVQEHRAVLERYERLCAGLGLEPTTVALAWLLSRPGVTAPIIGPRTPDQLDLALRALGTGLDDETLTRLDELFPPIGKGGPGPEAWAW</sequence>
<proteinExistence type="predicted"/>
<organism evidence="3 4">
    <name type="scientific">Dactylosporangium sucinum</name>
    <dbReference type="NCBI Taxonomy" id="1424081"/>
    <lineage>
        <taxon>Bacteria</taxon>
        <taxon>Bacillati</taxon>
        <taxon>Actinomycetota</taxon>
        <taxon>Actinomycetes</taxon>
        <taxon>Micromonosporales</taxon>
        <taxon>Micromonosporaceae</taxon>
        <taxon>Dactylosporangium</taxon>
    </lineage>
</organism>
<accession>A0A917TJ47</accession>
<dbReference type="PANTHER" id="PTHR43364">
    <property type="entry name" value="NADH-SPECIFIC METHYLGLYOXAL REDUCTASE-RELATED"/>
    <property type="match status" value="1"/>
</dbReference>
<dbReference type="CDD" id="cd19087">
    <property type="entry name" value="AKR_AKR12A1_B1_C1"/>
    <property type="match status" value="1"/>
</dbReference>
<reference evidence="3" key="2">
    <citation type="submission" date="2020-09" db="EMBL/GenBank/DDBJ databases">
        <authorList>
            <person name="Sun Q."/>
            <person name="Ohkuma M."/>
        </authorList>
    </citation>
    <scope>NUCLEOTIDE SEQUENCE</scope>
    <source>
        <strain evidence="3">JCM 19831</strain>
    </source>
</reference>
<name>A0A917TJ47_9ACTN</name>
<dbReference type="GO" id="GO:0016491">
    <property type="term" value="F:oxidoreductase activity"/>
    <property type="evidence" value="ECO:0007669"/>
    <property type="project" value="UniProtKB-KW"/>
</dbReference>
<dbReference type="Pfam" id="PF00248">
    <property type="entry name" value="Aldo_ket_red"/>
    <property type="match status" value="1"/>
</dbReference>
<dbReference type="AlphaFoldDB" id="A0A917TJ47"/>
<evidence type="ECO:0000256" key="1">
    <source>
        <dbReference type="ARBA" id="ARBA00023002"/>
    </source>
</evidence>
<gene>
    <name evidence="3" type="ORF">GCM10007977_028050</name>
</gene>
<dbReference type="Gene3D" id="3.20.20.100">
    <property type="entry name" value="NADP-dependent oxidoreductase domain"/>
    <property type="match status" value="1"/>
</dbReference>
<dbReference type="FunFam" id="3.20.20.100:FF:000004">
    <property type="entry name" value="Oxidoreductase, aldo/keto reductase"/>
    <property type="match status" value="1"/>
</dbReference>